<keyword evidence="2" id="KW-1185">Reference proteome</keyword>
<proteinExistence type="predicted"/>
<dbReference type="Proteomes" id="UP001060215">
    <property type="component" value="Chromosome 1"/>
</dbReference>
<protein>
    <submittedName>
        <fullName evidence="1">Uncharacterized protein</fullName>
    </submittedName>
</protein>
<organism evidence="1 2">
    <name type="scientific">Camellia lanceoleosa</name>
    <dbReference type="NCBI Taxonomy" id="1840588"/>
    <lineage>
        <taxon>Eukaryota</taxon>
        <taxon>Viridiplantae</taxon>
        <taxon>Streptophyta</taxon>
        <taxon>Embryophyta</taxon>
        <taxon>Tracheophyta</taxon>
        <taxon>Spermatophyta</taxon>
        <taxon>Magnoliopsida</taxon>
        <taxon>eudicotyledons</taxon>
        <taxon>Gunneridae</taxon>
        <taxon>Pentapetalae</taxon>
        <taxon>asterids</taxon>
        <taxon>Ericales</taxon>
        <taxon>Theaceae</taxon>
        <taxon>Camellia</taxon>
    </lineage>
</organism>
<sequence>MLMEDAEKMVALKKAYADIILNTAKEAAARVMVSERKALRFHHDLCAAKDEALRMLLRFKQMFDSKTIEAEINSMSQQKRIEELKAQLDEAEETILDLRAELKKAQNHLDKVKNNHMRPLNKSTEKQDGPCHEGTPFNHRNMDCKCCNSAKLSESLKTRVVQNGCTQRVRAFERNLLDGNLPSSGNGNDQHFIKKGESITKVNEQNTEICTVPPPKIENIDGMKNPTRVEDKLCIKSCTYKDQPFKVRNIRRRKTRYGRAKATSCRLNPNLVKPHRPSSVLSRCKTSSCANNDNVKSGEGACTLPYSEAENKTSMENSSRLEEKVQQNKDQALSAVRRSIRKRKVKCRDAIATYCRSLPDQLANLESETKIKTDVSMSGSTDVTPHINTVIASGFTGNTTFKDTGPVDEAALVKQGVDAAESPGVPSYKSNQTDNKLLKDSNSKDAKTSEAMIGTSSEADNNRIVKYTFSRKRKKELSTNPNENTSVGKSNAKKRAVIEKQNGAPEPQKASLIDESSRDSRRMVQVARQQKVVLDKKLDNIGEEVIKTMHFQNGFVSQDEISRADECGKPKGRCEE</sequence>
<reference evidence="1 2" key="1">
    <citation type="journal article" date="2022" name="Plant J.">
        <title>Chromosome-level genome of Camellia lanceoleosa provides a valuable resource for understanding genome evolution and self-incompatibility.</title>
        <authorList>
            <person name="Gong W."/>
            <person name="Xiao S."/>
            <person name="Wang L."/>
            <person name="Liao Z."/>
            <person name="Chang Y."/>
            <person name="Mo W."/>
            <person name="Hu G."/>
            <person name="Li W."/>
            <person name="Zhao G."/>
            <person name="Zhu H."/>
            <person name="Hu X."/>
            <person name="Ji K."/>
            <person name="Xiang X."/>
            <person name="Song Q."/>
            <person name="Yuan D."/>
            <person name="Jin S."/>
            <person name="Zhang L."/>
        </authorList>
    </citation>
    <scope>NUCLEOTIDE SEQUENCE [LARGE SCALE GENOMIC DNA]</scope>
    <source>
        <strain evidence="1">SQ_2022a</strain>
    </source>
</reference>
<evidence type="ECO:0000313" key="2">
    <source>
        <dbReference type="Proteomes" id="UP001060215"/>
    </source>
</evidence>
<gene>
    <name evidence="1" type="ORF">LOK49_LG01G03889</name>
</gene>
<name>A0ACC0J4F6_9ERIC</name>
<comment type="caution">
    <text evidence="1">The sequence shown here is derived from an EMBL/GenBank/DDBJ whole genome shotgun (WGS) entry which is preliminary data.</text>
</comment>
<evidence type="ECO:0000313" key="1">
    <source>
        <dbReference type="EMBL" id="KAI8032293.1"/>
    </source>
</evidence>
<accession>A0ACC0J4F6</accession>
<dbReference type="EMBL" id="CM045758">
    <property type="protein sequence ID" value="KAI8032293.1"/>
    <property type="molecule type" value="Genomic_DNA"/>
</dbReference>